<accession>A0A553ZRF5</accession>
<evidence type="ECO:0000313" key="5">
    <source>
        <dbReference type="EMBL" id="TSB44058.1"/>
    </source>
</evidence>
<evidence type="ECO:0000313" key="6">
    <source>
        <dbReference type="Proteomes" id="UP000320888"/>
    </source>
</evidence>
<name>A0A553ZRF5_9ACTN</name>
<protein>
    <submittedName>
        <fullName evidence="5">VWA domain-containing protein</fullName>
    </submittedName>
</protein>
<dbReference type="Pfam" id="PF13519">
    <property type="entry name" value="VWA_2"/>
    <property type="match status" value="1"/>
</dbReference>
<dbReference type="EMBL" id="VKLS01000005">
    <property type="protein sequence ID" value="TSB44058.1"/>
    <property type="molecule type" value="Genomic_DNA"/>
</dbReference>
<feature type="chain" id="PRO_5022050671" evidence="3">
    <location>
        <begin position="28"/>
        <end position="668"/>
    </location>
</feature>
<comment type="caution">
    <text evidence="5">The sequence shown here is derived from an EMBL/GenBank/DDBJ whole genome shotgun (WGS) entry which is preliminary data.</text>
</comment>
<evidence type="ECO:0000256" key="3">
    <source>
        <dbReference type="SAM" id="SignalP"/>
    </source>
</evidence>
<dbReference type="SMART" id="SM00327">
    <property type="entry name" value="VWA"/>
    <property type="match status" value="1"/>
</dbReference>
<feature type="region of interest" description="Disordered" evidence="1">
    <location>
        <begin position="624"/>
        <end position="668"/>
    </location>
</feature>
<dbReference type="PROSITE" id="PS50234">
    <property type="entry name" value="VWFA"/>
    <property type="match status" value="1"/>
</dbReference>
<keyword evidence="6" id="KW-1185">Reference proteome</keyword>
<feature type="transmembrane region" description="Helical" evidence="2">
    <location>
        <begin position="598"/>
        <end position="619"/>
    </location>
</feature>
<feature type="signal peptide" evidence="3">
    <location>
        <begin position="1"/>
        <end position="27"/>
    </location>
</feature>
<dbReference type="InterPro" id="IPR002035">
    <property type="entry name" value="VWF_A"/>
</dbReference>
<evidence type="ECO:0000256" key="2">
    <source>
        <dbReference type="SAM" id="Phobius"/>
    </source>
</evidence>
<sequence>MARRHRRWRAALTCGLLLASAAAPAHAARTAPATRAADGGGMVMVLDSSGSMAKDDGSGTTRIAAARKAVGTVADALPDGYPTGLRVYGADKTQGCDDTRLVRPVAPLDRDGLKKAVAAVEPKGDTPIGLSLQAAADDLRAYGGSSGGGRTILLVSDGEDSCRTPSPCEVAAQLGRSAGDLRIDTVGFQVSGRARQQLECVAKAGNGRYYDAPDAGALARQLQRAGQLSADGYRLKGERVRGEPARETAPRLTPGQYTDTIGPNEKRYYAVDLDAASTADFSATVAPQPGAAVDSLDALHTEIAYGTDSICESATELFGQREGAAPLASGLSRVPSESGYRGCDKAGRYWFVVERKAAQGSDGARWPLELTFHVEHPLKKGVTPAQSAPEYGMGGKDATLPAGAPQDVRGGTGFNDARTLRQGVWRDRLLPAQTLWYKVPVGWGQQLRYDVQFANEPTVNDRGAHYSYAATQVYTPDRVPVGGGTGEFTPRKLYAGKPTSLQMGTVPVAWSNRYESGTHVVPVHRAGGFYLAVTLGAKAAEIARNPQIGVVLRVAVLGTAKSGPGANAGRAAHTASGDAAPTPDNAPESGGGWKPGPVVAGGSLGVGVLLLAGLAAAYLRARRSPVPDGAGAGPVDPRTAGEPLRPGTPGQERRAQDHQGNAAKGETW</sequence>
<dbReference type="Proteomes" id="UP000320888">
    <property type="component" value="Unassembled WGS sequence"/>
</dbReference>
<evidence type="ECO:0000256" key="1">
    <source>
        <dbReference type="SAM" id="MobiDB-lite"/>
    </source>
</evidence>
<proteinExistence type="predicted"/>
<keyword evidence="2" id="KW-0472">Membrane</keyword>
<keyword evidence="2" id="KW-1133">Transmembrane helix</keyword>
<keyword evidence="3" id="KW-0732">Signal</keyword>
<feature type="domain" description="VWFA" evidence="4">
    <location>
        <begin position="41"/>
        <end position="225"/>
    </location>
</feature>
<dbReference type="AlphaFoldDB" id="A0A553ZRF5"/>
<keyword evidence="2" id="KW-0812">Transmembrane</keyword>
<dbReference type="Gene3D" id="3.40.50.410">
    <property type="entry name" value="von Willebrand factor, type A domain"/>
    <property type="match status" value="1"/>
</dbReference>
<organism evidence="5 6">
    <name type="scientific">Streptomyces benahoarensis</name>
    <dbReference type="NCBI Taxonomy" id="2595054"/>
    <lineage>
        <taxon>Bacteria</taxon>
        <taxon>Bacillati</taxon>
        <taxon>Actinomycetota</taxon>
        <taxon>Actinomycetes</taxon>
        <taxon>Kitasatosporales</taxon>
        <taxon>Streptomycetaceae</taxon>
        <taxon>Streptomyces</taxon>
    </lineage>
</organism>
<dbReference type="InterPro" id="IPR036465">
    <property type="entry name" value="vWFA_dom_sf"/>
</dbReference>
<gene>
    <name evidence="5" type="ORF">FNZ23_01290</name>
</gene>
<feature type="region of interest" description="Disordered" evidence="1">
    <location>
        <begin position="241"/>
        <end position="260"/>
    </location>
</feature>
<dbReference type="OrthoDB" id="4318225at2"/>
<reference evidence="5 6" key="1">
    <citation type="submission" date="2019-07" db="EMBL/GenBank/DDBJ databases">
        <title>Draft genome for Streptomyces benahoarensis MZ03-48.</title>
        <authorList>
            <person name="Gonzalez-Pimentel J.L."/>
        </authorList>
    </citation>
    <scope>NUCLEOTIDE SEQUENCE [LARGE SCALE GENOMIC DNA]</scope>
    <source>
        <strain evidence="5 6">MZ03-48</strain>
    </source>
</reference>
<dbReference type="SUPFAM" id="SSF53300">
    <property type="entry name" value="vWA-like"/>
    <property type="match status" value="1"/>
</dbReference>
<evidence type="ECO:0000259" key="4">
    <source>
        <dbReference type="PROSITE" id="PS50234"/>
    </source>
</evidence>
<dbReference type="RefSeq" id="WP_143940015.1">
    <property type="nucleotide sequence ID" value="NZ_VKLS01000005.1"/>
</dbReference>
<feature type="region of interest" description="Disordered" evidence="1">
    <location>
        <begin position="563"/>
        <end position="594"/>
    </location>
</feature>